<dbReference type="InterPro" id="IPR000467">
    <property type="entry name" value="G_patch_dom"/>
</dbReference>
<organism evidence="5">
    <name type="scientific">Graphocephala atropunctata</name>
    <dbReference type="NCBI Taxonomy" id="36148"/>
    <lineage>
        <taxon>Eukaryota</taxon>
        <taxon>Metazoa</taxon>
        <taxon>Ecdysozoa</taxon>
        <taxon>Arthropoda</taxon>
        <taxon>Hexapoda</taxon>
        <taxon>Insecta</taxon>
        <taxon>Pterygota</taxon>
        <taxon>Neoptera</taxon>
        <taxon>Paraneoptera</taxon>
        <taxon>Hemiptera</taxon>
        <taxon>Auchenorrhyncha</taxon>
        <taxon>Membracoidea</taxon>
        <taxon>Cicadellidae</taxon>
        <taxon>Cicadellinae</taxon>
        <taxon>Cicadellini</taxon>
        <taxon>Graphocephala</taxon>
    </lineage>
</organism>
<dbReference type="SUPFAM" id="SSF54768">
    <property type="entry name" value="dsRNA-binding domain-like"/>
    <property type="match status" value="1"/>
</dbReference>
<dbReference type="InterPro" id="IPR021859">
    <property type="entry name" value="XTBD"/>
</dbReference>
<evidence type="ECO:0008006" key="6">
    <source>
        <dbReference type="Google" id="ProtNLM"/>
    </source>
</evidence>
<evidence type="ECO:0000313" key="5">
    <source>
        <dbReference type="EMBL" id="JAT34970.1"/>
    </source>
</evidence>
<dbReference type="AlphaFoldDB" id="A0A1B6MG87"/>
<proteinExistence type="predicted"/>
<feature type="non-terminal residue" evidence="5">
    <location>
        <position position="484"/>
    </location>
</feature>
<dbReference type="Gene3D" id="3.30.160.20">
    <property type="match status" value="1"/>
</dbReference>
<feature type="domain" description="DRBM" evidence="2">
    <location>
        <begin position="159"/>
        <end position="229"/>
    </location>
</feature>
<reference evidence="5" key="1">
    <citation type="submission" date="2015-11" db="EMBL/GenBank/DDBJ databases">
        <title>De novo transcriptome assembly of four potential Pierce s Disease insect vectors from Arizona vineyards.</title>
        <authorList>
            <person name="Tassone E.E."/>
        </authorList>
    </citation>
    <scope>NUCLEOTIDE SEQUENCE</scope>
</reference>
<dbReference type="PANTHER" id="PTHR48430:SF1">
    <property type="entry name" value="PARTNER OF XRN-2 PROTEIN 1"/>
    <property type="match status" value="1"/>
</dbReference>
<evidence type="ECO:0000259" key="4">
    <source>
        <dbReference type="PROSITE" id="PS51827"/>
    </source>
</evidence>
<evidence type="ECO:0000259" key="3">
    <source>
        <dbReference type="PROSITE" id="PS50174"/>
    </source>
</evidence>
<gene>
    <name evidence="5" type="ORF">g.11597</name>
</gene>
<name>A0A1B6MG87_9HEMI</name>
<dbReference type="Pfam" id="PF01585">
    <property type="entry name" value="G-patch"/>
    <property type="match status" value="1"/>
</dbReference>
<dbReference type="Pfam" id="PF11952">
    <property type="entry name" value="XTBD"/>
    <property type="match status" value="1"/>
</dbReference>
<dbReference type="EMBL" id="GEBQ01005007">
    <property type="protein sequence ID" value="JAT34970.1"/>
    <property type="molecule type" value="Transcribed_RNA"/>
</dbReference>
<keyword evidence="1" id="KW-0694">RNA-binding</keyword>
<protein>
    <recommendedName>
        <fullName evidence="6">G-patch domain-containing protein</fullName>
    </recommendedName>
</protein>
<dbReference type="GO" id="GO:0003723">
    <property type="term" value="F:RNA binding"/>
    <property type="evidence" value="ECO:0007669"/>
    <property type="project" value="UniProtKB-UniRule"/>
</dbReference>
<accession>A0A1B6MG87</accession>
<dbReference type="InterPro" id="IPR014720">
    <property type="entry name" value="dsRBD_dom"/>
</dbReference>
<evidence type="ECO:0000256" key="1">
    <source>
        <dbReference type="PROSITE-ProRule" id="PRU00266"/>
    </source>
</evidence>
<evidence type="ECO:0000259" key="2">
    <source>
        <dbReference type="PROSITE" id="PS50137"/>
    </source>
</evidence>
<dbReference type="PROSITE" id="PS50137">
    <property type="entry name" value="DS_RBD"/>
    <property type="match status" value="1"/>
</dbReference>
<dbReference type="Pfam" id="PF00035">
    <property type="entry name" value="dsrm"/>
    <property type="match status" value="1"/>
</dbReference>
<feature type="domain" description="XRN2-binding (XTBD)" evidence="4">
    <location>
        <begin position="9"/>
        <end position="93"/>
    </location>
</feature>
<dbReference type="PANTHER" id="PTHR48430">
    <property type="entry name" value="PARTNER OF XRN-2 PROTEIN 1"/>
    <property type="match status" value="1"/>
</dbReference>
<dbReference type="GO" id="GO:0010468">
    <property type="term" value="P:regulation of gene expression"/>
    <property type="evidence" value="ECO:0007669"/>
    <property type="project" value="UniProtKB-ARBA"/>
</dbReference>
<dbReference type="PROSITE" id="PS51827">
    <property type="entry name" value="XTBD"/>
    <property type="match status" value="1"/>
</dbReference>
<feature type="domain" description="G-patch" evidence="3">
    <location>
        <begin position="262"/>
        <end position="308"/>
    </location>
</feature>
<dbReference type="PROSITE" id="PS50174">
    <property type="entry name" value="G_PATCH"/>
    <property type="match status" value="1"/>
</dbReference>
<sequence length="484" mass="56021">MDSLMNWDIEKYKSEHESEEHWELRKTFMVKHRDKYPEEKLVCLARLFFNIEFLGCRYPEETMQLIAELSTGVVEDYREKRKGKLKRTFVMASDAARNNKKEPSVKEMEFDQSKSTVSNLWYSCSKHSDLIQQPSGEFSELSRFILYENFNSLGELETCPIRILLDSAEKNGPRNSIKFCYPGTNKQNSKEERYCEIRINGKVLSSGTGKTNKMAKMNAAVECLDRLRKTCFTIQVKNVFHSQGPVIGKDGMISNIHPPISQNNIGNRIMQRMGWRGSGLGKQHQGIKMPIEVLPKPQQKAGLSHNSELPVQEKFKWFFNQYMADDTTSELVFDTELFSPDERQSLQQLASTFHLKAQSYSANSKTRLVVYEKETLPEICLKLLHCGGDSRRYLLIYPTGADKKWYLEKGLQVFTDCLEENKSYLTRKERKKQSWKIKKTLTIQTSNTGRGSELQKMLPSKTFSNEIITIKEEIQNKNGENLNE</sequence>
<dbReference type="SMART" id="SM00443">
    <property type="entry name" value="G_patch"/>
    <property type="match status" value="1"/>
</dbReference>